<evidence type="ECO:0000256" key="4">
    <source>
        <dbReference type="ARBA" id="ARBA00020049"/>
    </source>
</evidence>
<comment type="cofactor">
    <cofactor evidence="13">
        <name>iron-sulfur cluster</name>
        <dbReference type="ChEBI" id="CHEBI:30408"/>
    </cofactor>
</comment>
<dbReference type="CDD" id="cd09637">
    <property type="entry name" value="Cas4_I-A_I-B_I-C_I-D_II-B"/>
    <property type="match status" value="1"/>
</dbReference>
<dbReference type="InterPro" id="IPR011604">
    <property type="entry name" value="PDDEXK-like_dom_sf"/>
</dbReference>
<keyword evidence="12 13" id="KW-0464">Manganese</keyword>
<dbReference type="NCBIfam" id="TIGR00372">
    <property type="entry name" value="cas4"/>
    <property type="match status" value="1"/>
</dbReference>
<comment type="caution">
    <text evidence="15">The sequence shown here is derived from an EMBL/GenBank/DDBJ whole genome shotgun (WGS) entry which is preliminary data.</text>
</comment>
<keyword evidence="6 13" id="KW-0479">Metal-binding</keyword>
<dbReference type="GO" id="GO:0051536">
    <property type="term" value="F:iron-sulfur cluster binding"/>
    <property type="evidence" value="ECO:0007669"/>
    <property type="project" value="UniProtKB-KW"/>
</dbReference>
<feature type="domain" description="DUF83" evidence="14">
    <location>
        <begin position="20"/>
        <end position="192"/>
    </location>
</feature>
<evidence type="ECO:0000256" key="6">
    <source>
        <dbReference type="ARBA" id="ARBA00022723"/>
    </source>
</evidence>
<comment type="cofactor">
    <cofactor evidence="13">
        <name>Mg(2+)</name>
        <dbReference type="ChEBI" id="CHEBI:18420"/>
    </cofactor>
    <cofactor evidence="13">
        <name>Mn(2+)</name>
        <dbReference type="ChEBI" id="CHEBI:29035"/>
    </cofactor>
    <text evidence="13">Mg(2+) or Mn(2+) required for ssDNA cleavage activity.</text>
</comment>
<comment type="cofactor">
    <cofactor evidence="1">
        <name>[4Fe-4S] cluster</name>
        <dbReference type="ChEBI" id="CHEBI:49883"/>
    </cofactor>
</comment>
<dbReference type="Proteomes" id="UP000182743">
    <property type="component" value="Unassembled WGS sequence"/>
</dbReference>
<dbReference type="GO" id="GO:0051607">
    <property type="term" value="P:defense response to virus"/>
    <property type="evidence" value="ECO:0007669"/>
    <property type="project" value="UniProtKB-KW"/>
</dbReference>
<evidence type="ECO:0000256" key="12">
    <source>
        <dbReference type="ARBA" id="ARBA00023211"/>
    </source>
</evidence>
<dbReference type="Gene3D" id="3.90.320.10">
    <property type="match status" value="1"/>
</dbReference>
<dbReference type="InterPro" id="IPR022765">
    <property type="entry name" value="Dna2/Cas4_DUF83"/>
</dbReference>
<comment type="function">
    <text evidence="13">CRISPR (clustered regularly interspaced short palindromic repeat) is an adaptive immune system that provides protection against mobile genetic elements (viruses, transposable elements and conjugative plasmids). CRISPR clusters contain sequences complementary to antecedent mobile elements and target invading nucleic acids. CRISPR clusters are transcribed and processed into CRISPR RNA (crRNA).</text>
</comment>
<dbReference type="GO" id="GO:0004527">
    <property type="term" value="F:exonuclease activity"/>
    <property type="evidence" value="ECO:0007669"/>
    <property type="project" value="UniProtKB-KW"/>
</dbReference>
<dbReference type="EC" id="3.1.12.1" evidence="3 13"/>
<dbReference type="PANTHER" id="PTHR36531">
    <property type="entry name" value="CRISPR-ASSOCIATED EXONUCLEASE CAS4"/>
    <property type="match status" value="1"/>
</dbReference>
<evidence type="ECO:0000256" key="13">
    <source>
        <dbReference type="RuleBase" id="RU365022"/>
    </source>
</evidence>
<reference evidence="15 16" key="1">
    <citation type="submission" date="2016-08" db="EMBL/GenBank/DDBJ databases">
        <title>Genome-based comparison of Moorella thermoacetic strains.</title>
        <authorList>
            <person name="Poehlein A."/>
            <person name="Bengelsdorf F.R."/>
            <person name="Esser C."/>
            <person name="Duerre P."/>
            <person name="Daniel R."/>
        </authorList>
    </citation>
    <scope>NUCLEOTIDE SEQUENCE [LARGE SCALE GENOMIC DNA]</scope>
    <source>
        <strain evidence="15 16">DSM 11768</strain>
    </source>
</reference>
<evidence type="ECO:0000256" key="9">
    <source>
        <dbReference type="ARBA" id="ARBA00023004"/>
    </source>
</evidence>
<dbReference type="PANTHER" id="PTHR36531:SF6">
    <property type="entry name" value="DNA REPLICATION ATP-DEPENDENT HELICASE_NUCLEASE DNA2"/>
    <property type="match status" value="1"/>
</dbReference>
<sequence>MAGPSSAGEWQEDELVPIASLNQYAYCPRRCYYIYVAEEYEDNIHTLEGSYLHENVHQASEHLRGEKIQVRSVTLYSGRYGLTGKADLVEIEDGQVYPVEYKKGRRGDWQNDQIQLCAQAMVLEEVTGRAINHGYVFYASDRRRQVIEFTPELRAETLQVIQAVRELLTTRRRPPQKEGPRCQGCSLKDICLPSETRRILSYGEEEQ</sequence>
<dbReference type="InterPro" id="IPR051827">
    <property type="entry name" value="Cas4_exonuclease"/>
</dbReference>
<evidence type="ECO:0000313" key="15">
    <source>
        <dbReference type="EMBL" id="OIQ07773.1"/>
    </source>
</evidence>
<dbReference type="GO" id="GO:0004519">
    <property type="term" value="F:endonuclease activity"/>
    <property type="evidence" value="ECO:0007669"/>
    <property type="project" value="UniProtKB-KW"/>
</dbReference>
<comment type="similarity">
    <text evidence="2 13">Belongs to the CRISPR-associated exonuclease Cas4 family.</text>
</comment>
<evidence type="ECO:0000256" key="5">
    <source>
        <dbReference type="ARBA" id="ARBA00022722"/>
    </source>
</evidence>
<dbReference type="InterPro" id="IPR013343">
    <property type="entry name" value="CRISPR-assoc_prot_Cas4"/>
</dbReference>
<keyword evidence="15" id="KW-0255">Endonuclease</keyword>
<keyword evidence="5 13" id="KW-0540">Nuclease</keyword>
<keyword evidence="10 13" id="KW-0411">Iron-sulfur</keyword>
<evidence type="ECO:0000256" key="3">
    <source>
        <dbReference type="ARBA" id="ARBA00012768"/>
    </source>
</evidence>
<proteinExistence type="inferred from homology"/>
<keyword evidence="11 13" id="KW-0051">Antiviral defense</keyword>
<organism evidence="15 16">
    <name type="scientific">Neomoorella thermoacetica</name>
    <name type="common">Clostridium thermoaceticum</name>
    <dbReference type="NCBI Taxonomy" id="1525"/>
    <lineage>
        <taxon>Bacteria</taxon>
        <taxon>Bacillati</taxon>
        <taxon>Bacillota</taxon>
        <taxon>Clostridia</taxon>
        <taxon>Neomoorellales</taxon>
        <taxon>Neomoorellaceae</taxon>
        <taxon>Neomoorella</taxon>
    </lineage>
</organism>
<keyword evidence="7 13" id="KW-0378">Hydrolase</keyword>
<evidence type="ECO:0000256" key="8">
    <source>
        <dbReference type="ARBA" id="ARBA00022839"/>
    </source>
</evidence>
<evidence type="ECO:0000256" key="2">
    <source>
        <dbReference type="ARBA" id="ARBA00009189"/>
    </source>
</evidence>
<name>A0A1J5JF07_NEOTH</name>
<evidence type="ECO:0000259" key="14">
    <source>
        <dbReference type="Pfam" id="PF01930"/>
    </source>
</evidence>
<evidence type="ECO:0000256" key="10">
    <source>
        <dbReference type="ARBA" id="ARBA00023014"/>
    </source>
</evidence>
<evidence type="ECO:0000256" key="11">
    <source>
        <dbReference type="ARBA" id="ARBA00023118"/>
    </source>
</evidence>
<dbReference type="Pfam" id="PF01930">
    <property type="entry name" value="Cas_Cas4"/>
    <property type="match status" value="1"/>
</dbReference>
<dbReference type="EMBL" id="MIHH01000027">
    <property type="protein sequence ID" value="OIQ07773.1"/>
    <property type="molecule type" value="Genomic_DNA"/>
</dbReference>
<gene>
    <name evidence="15" type="primary">cas4-cas1</name>
    <name evidence="15" type="ORF">MOOR_26120</name>
</gene>
<evidence type="ECO:0000313" key="16">
    <source>
        <dbReference type="Proteomes" id="UP000182743"/>
    </source>
</evidence>
<keyword evidence="8 13" id="KW-0269">Exonuclease</keyword>
<evidence type="ECO:0000256" key="1">
    <source>
        <dbReference type="ARBA" id="ARBA00001966"/>
    </source>
</evidence>
<accession>A0A1J5JF07</accession>
<keyword evidence="9 13" id="KW-0408">Iron</keyword>
<protein>
    <recommendedName>
        <fullName evidence="4 13">CRISPR-associated exonuclease Cas4</fullName>
        <ecNumber evidence="3 13">3.1.12.1</ecNumber>
    </recommendedName>
</protein>
<evidence type="ECO:0000256" key="7">
    <source>
        <dbReference type="ARBA" id="ARBA00022801"/>
    </source>
</evidence>
<dbReference type="RefSeq" id="WP_071521542.1">
    <property type="nucleotide sequence ID" value="NZ_MIHH01000027.1"/>
</dbReference>
<dbReference type="AlphaFoldDB" id="A0A1J5JF07"/>
<dbReference type="GO" id="GO:0046872">
    <property type="term" value="F:metal ion binding"/>
    <property type="evidence" value="ECO:0007669"/>
    <property type="project" value="UniProtKB-KW"/>
</dbReference>